<evidence type="ECO:0000256" key="1">
    <source>
        <dbReference type="ARBA" id="ARBA00005091"/>
    </source>
</evidence>
<dbReference type="GO" id="GO:0000107">
    <property type="term" value="F:imidazoleglycerol-phosphate synthase activity"/>
    <property type="evidence" value="ECO:0007669"/>
    <property type="project" value="UniProtKB-UniRule"/>
</dbReference>
<comment type="catalytic activity">
    <reaction evidence="8 10">
        <text>5-[(5-phospho-1-deoxy-D-ribulos-1-ylimino)methylamino]-1-(5-phospho-beta-D-ribosyl)imidazole-4-carboxamide + L-glutamine = D-erythro-1-(imidazol-4-yl)glycerol 3-phosphate + 5-amino-1-(5-phospho-beta-D-ribosyl)imidazole-4-carboxamide + L-glutamate + H(+)</text>
        <dbReference type="Rhea" id="RHEA:24793"/>
        <dbReference type="ChEBI" id="CHEBI:15378"/>
        <dbReference type="ChEBI" id="CHEBI:29985"/>
        <dbReference type="ChEBI" id="CHEBI:58278"/>
        <dbReference type="ChEBI" id="CHEBI:58359"/>
        <dbReference type="ChEBI" id="CHEBI:58475"/>
        <dbReference type="ChEBI" id="CHEBI:58525"/>
        <dbReference type="EC" id="4.3.2.10"/>
    </reaction>
</comment>
<evidence type="ECO:0000259" key="12">
    <source>
        <dbReference type="Pfam" id="PF00117"/>
    </source>
</evidence>
<evidence type="ECO:0000256" key="7">
    <source>
        <dbReference type="ARBA" id="ARBA00023239"/>
    </source>
</evidence>
<dbReference type="InterPro" id="IPR029062">
    <property type="entry name" value="Class_I_gatase-like"/>
</dbReference>
<dbReference type="PIRSF" id="PIRSF000495">
    <property type="entry name" value="Amidotransf_hisH"/>
    <property type="match status" value="1"/>
</dbReference>
<comment type="catalytic activity">
    <reaction evidence="9 10">
        <text>L-glutamine + H2O = L-glutamate + NH4(+)</text>
        <dbReference type="Rhea" id="RHEA:15889"/>
        <dbReference type="ChEBI" id="CHEBI:15377"/>
        <dbReference type="ChEBI" id="CHEBI:28938"/>
        <dbReference type="ChEBI" id="CHEBI:29985"/>
        <dbReference type="ChEBI" id="CHEBI:58359"/>
        <dbReference type="EC" id="3.5.1.2"/>
    </reaction>
</comment>
<keyword evidence="5 10" id="KW-0315">Glutamine amidotransferase</keyword>
<comment type="subcellular location">
    <subcellularLocation>
        <location evidence="10">Cytoplasm</location>
    </subcellularLocation>
</comment>
<dbReference type="GO" id="GO:0000105">
    <property type="term" value="P:L-histidine biosynthetic process"/>
    <property type="evidence" value="ECO:0007669"/>
    <property type="project" value="UniProtKB-UniRule"/>
</dbReference>
<dbReference type="AlphaFoldDB" id="A0A317ZNE8"/>
<dbReference type="CDD" id="cd01748">
    <property type="entry name" value="GATase1_IGP_Synthase"/>
    <property type="match status" value="1"/>
</dbReference>
<dbReference type="PANTHER" id="PTHR42701:SF1">
    <property type="entry name" value="IMIDAZOLE GLYCEROL PHOSPHATE SYNTHASE SUBUNIT HISH"/>
    <property type="match status" value="1"/>
</dbReference>
<gene>
    <name evidence="10" type="primary">hisH</name>
    <name evidence="13" type="ORF">DDZ13_02475</name>
</gene>
<dbReference type="InterPro" id="IPR010139">
    <property type="entry name" value="Imidazole-glycPsynth_HisH"/>
</dbReference>
<feature type="domain" description="Glutamine amidotransferase" evidence="12">
    <location>
        <begin position="14"/>
        <end position="209"/>
    </location>
</feature>
<dbReference type="HAMAP" id="MF_00278">
    <property type="entry name" value="HisH"/>
    <property type="match status" value="1"/>
</dbReference>
<dbReference type="FunCoup" id="A0A317ZNE8">
    <property type="interactions" value="269"/>
</dbReference>
<reference evidence="13 14" key="1">
    <citation type="submission" date="2018-05" db="EMBL/GenBank/DDBJ databases">
        <title>Coraliomargarita sinensis sp. nov., isolated from a marine solar saltern.</title>
        <authorList>
            <person name="Zhou L.Y."/>
        </authorList>
    </citation>
    <scope>NUCLEOTIDE SEQUENCE [LARGE SCALE GENOMIC DNA]</scope>
    <source>
        <strain evidence="13 14">WN38</strain>
    </source>
</reference>
<evidence type="ECO:0000256" key="6">
    <source>
        <dbReference type="ARBA" id="ARBA00023102"/>
    </source>
</evidence>
<dbReference type="PROSITE" id="PS51274">
    <property type="entry name" value="GATASE_COBBQ"/>
    <property type="match status" value="1"/>
</dbReference>
<evidence type="ECO:0000313" key="13">
    <source>
        <dbReference type="EMBL" id="PXA05753.1"/>
    </source>
</evidence>
<dbReference type="Pfam" id="PF00117">
    <property type="entry name" value="GATase"/>
    <property type="match status" value="1"/>
</dbReference>
<organism evidence="13 14">
    <name type="scientific">Coraliomargarita sinensis</name>
    <dbReference type="NCBI Taxonomy" id="2174842"/>
    <lineage>
        <taxon>Bacteria</taxon>
        <taxon>Pseudomonadati</taxon>
        <taxon>Verrucomicrobiota</taxon>
        <taxon>Opitutia</taxon>
        <taxon>Puniceicoccales</taxon>
        <taxon>Coraliomargaritaceae</taxon>
        <taxon>Coraliomargarita</taxon>
    </lineage>
</organism>
<keyword evidence="14" id="KW-1185">Reference proteome</keyword>
<name>A0A317ZNE8_9BACT</name>
<dbReference type="EC" id="4.3.2.10" evidence="10"/>
<evidence type="ECO:0000256" key="10">
    <source>
        <dbReference type="HAMAP-Rule" id="MF_00278"/>
    </source>
</evidence>
<dbReference type="InParanoid" id="A0A317ZNE8"/>
<dbReference type="NCBIfam" id="TIGR01855">
    <property type="entry name" value="IMP_synth_hisH"/>
    <property type="match status" value="1"/>
</dbReference>
<dbReference type="Proteomes" id="UP000247099">
    <property type="component" value="Unassembled WGS sequence"/>
</dbReference>
<dbReference type="PANTHER" id="PTHR42701">
    <property type="entry name" value="IMIDAZOLE GLYCEROL PHOSPHATE SYNTHASE SUBUNIT HISH"/>
    <property type="match status" value="1"/>
</dbReference>
<keyword evidence="3 10" id="KW-0028">Amino-acid biosynthesis</keyword>
<comment type="caution">
    <text evidence="13">The sequence shown here is derived from an EMBL/GenBank/DDBJ whole genome shotgun (WGS) entry which is preliminary data.</text>
</comment>
<evidence type="ECO:0000256" key="11">
    <source>
        <dbReference type="PIRSR" id="PIRSR000495-1"/>
    </source>
</evidence>
<keyword evidence="10" id="KW-0963">Cytoplasm</keyword>
<sequence length="212" mass="23540">MTSQENSSRPRLAVIDYGMGNLRSVLRAWQHIGADAYLVHAPKELEGADAVVFPGQGAIVDAMRLLKDTGFDHAIRDWIAADRPFFGVCLGFQALFEHSEEGDSEGLGVFKGSVKRFRVDPTLKIPHMGWNTVTFEEGAPYTDGLVSGQDQFYFVHTYYVEPADPALTLFETDYGGKFVSGVCSGRCVATQFHPEKSQAKGLHLYRNFLRTL</sequence>
<evidence type="ECO:0000256" key="3">
    <source>
        <dbReference type="ARBA" id="ARBA00022605"/>
    </source>
</evidence>
<feature type="active site" evidence="10 11">
    <location>
        <position position="193"/>
    </location>
</feature>
<keyword evidence="7 10" id="KW-0456">Lyase</keyword>
<evidence type="ECO:0000256" key="9">
    <source>
        <dbReference type="ARBA" id="ARBA00049534"/>
    </source>
</evidence>
<dbReference type="EMBL" id="QHJQ01000001">
    <property type="protein sequence ID" value="PXA05753.1"/>
    <property type="molecule type" value="Genomic_DNA"/>
</dbReference>
<keyword evidence="6 10" id="KW-0368">Histidine biosynthesis</keyword>
<dbReference type="EC" id="3.5.1.2" evidence="10"/>
<evidence type="ECO:0000256" key="2">
    <source>
        <dbReference type="ARBA" id="ARBA00011152"/>
    </source>
</evidence>
<dbReference type="GO" id="GO:0005737">
    <property type="term" value="C:cytoplasm"/>
    <property type="evidence" value="ECO:0007669"/>
    <property type="project" value="UniProtKB-SubCell"/>
</dbReference>
<evidence type="ECO:0000313" key="14">
    <source>
        <dbReference type="Proteomes" id="UP000247099"/>
    </source>
</evidence>
<evidence type="ECO:0000256" key="8">
    <source>
        <dbReference type="ARBA" id="ARBA00047838"/>
    </source>
</evidence>
<accession>A0A317ZNE8</accession>
<comment type="subunit">
    <text evidence="2 10">Heterodimer of HisH and HisF.</text>
</comment>
<dbReference type="InterPro" id="IPR017926">
    <property type="entry name" value="GATASE"/>
</dbReference>
<proteinExistence type="inferred from homology"/>
<dbReference type="Gene3D" id="3.40.50.880">
    <property type="match status" value="1"/>
</dbReference>
<feature type="active site" description="Nucleophile" evidence="10 11">
    <location>
        <position position="89"/>
    </location>
</feature>
<dbReference type="SUPFAM" id="SSF52317">
    <property type="entry name" value="Class I glutamine amidotransferase-like"/>
    <property type="match status" value="1"/>
</dbReference>
<dbReference type="OrthoDB" id="9807137at2"/>
<dbReference type="UniPathway" id="UPA00031">
    <property type="reaction ID" value="UER00010"/>
</dbReference>
<dbReference type="GO" id="GO:0004359">
    <property type="term" value="F:glutaminase activity"/>
    <property type="evidence" value="ECO:0007669"/>
    <property type="project" value="UniProtKB-EC"/>
</dbReference>
<dbReference type="RefSeq" id="WP_110129830.1">
    <property type="nucleotide sequence ID" value="NZ_QHJQ01000001.1"/>
</dbReference>
<comment type="pathway">
    <text evidence="1 10">Amino-acid biosynthesis; L-histidine biosynthesis; L-histidine from 5-phospho-alpha-D-ribose 1-diphosphate: step 5/9.</text>
</comment>
<comment type="function">
    <text evidence="10">IGPS catalyzes the conversion of PRFAR and glutamine to IGP, AICAR and glutamate. The HisH subunit catalyzes the hydrolysis of glutamine to glutamate and ammonia as part of the synthesis of IGP and AICAR. The resulting ammonia molecule is channeled to the active site of HisF.</text>
</comment>
<evidence type="ECO:0000256" key="5">
    <source>
        <dbReference type="ARBA" id="ARBA00022962"/>
    </source>
</evidence>
<dbReference type="PROSITE" id="PS51273">
    <property type="entry name" value="GATASE_TYPE_1"/>
    <property type="match status" value="1"/>
</dbReference>
<keyword evidence="4 10" id="KW-0378">Hydrolase</keyword>
<dbReference type="GO" id="GO:0016829">
    <property type="term" value="F:lyase activity"/>
    <property type="evidence" value="ECO:0007669"/>
    <property type="project" value="UniProtKB-KW"/>
</dbReference>
<protein>
    <recommendedName>
        <fullName evidence="10">Imidazole glycerol phosphate synthase subunit HisH</fullName>
        <ecNumber evidence="10">4.3.2.10</ecNumber>
    </recommendedName>
    <alternativeName>
        <fullName evidence="10">IGP synthase glutaminase subunit</fullName>
        <ecNumber evidence="10">3.5.1.2</ecNumber>
    </alternativeName>
    <alternativeName>
        <fullName evidence="10">IGP synthase subunit HisH</fullName>
    </alternativeName>
    <alternativeName>
        <fullName evidence="10">ImGP synthase subunit HisH</fullName>
        <shortName evidence="10">IGPS subunit HisH</shortName>
    </alternativeName>
</protein>
<evidence type="ECO:0000256" key="4">
    <source>
        <dbReference type="ARBA" id="ARBA00022801"/>
    </source>
</evidence>
<feature type="active site" evidence="10 11">
    <location>
        <position position="195"/>
    </location>
</feature>